<dbReference type="SUPFAM" id="SSF53756">
    <property type="entry name" value="UDP-Glycosyltransferase/glycogen phosphorylase"/>
    <property type="match status" value="1"/>
</dbReference>
<keyword evidence="2" id="KW-1185">Reference proteome</keyword>
<evidence type="ECO:0000313" key="1">
    <source>
        <dbReference type="EMBL" id="KRL11128.1"/>
    </source>
</evidence>
<gene>
    <name evidence="1" type="ORF">FD09_GL000858</name>
</gene>
<sequence>MKPVKTKVADVPTGSIHQYDAILKYFNDEPAQQNRRAHYRSITFVTTGIIAYDGGQTTMLHLGTLLSEQGYQVFYLSYVPQSAEDMATNAEFNYPNYQGKCLDMSHLDSHQSDIWVATLWESAYVIKSKPGYKMYFVQDYEPYFYPFGDRYQLAKRTYDLGLHIISLGPWCVKMIEDQCDPHGIIDQINFPIDLDHYPLKERDFNTYKDMATVKLAVYTKWTSPRRAPITIQLVLKNAEAILAKKGITLKIRYFGSPKSKHFINGKNLGKLTRPEMNALYHWADFGIAPSMTNFSLVPFEMMSTGLPFIDFLEGTGRYFLPDTGYIPTHMDEKALAQTILDTVRQPEGLPKMIHESNKYLHSVTWDRTINSFIKILDSLQLS</sequence>
<dbReference type="OrthoDB" id="9797829at2"/>
<dbReference type="Gene3D" id="3.40.50.11090">
    <property type="match status" value="1"/>
</dbReference>
<dbReference type="STRING" id="1423792.FD09_GL000858"/>
<dbReference type="EMBL" id="AZEC01000013">
    <property type="protein sequence ID" value="KRL11128.1"/>
    <property type="molecule type" value="Genomic_DNA"/>
</dbReference>
<dbReference type="Proteomes" id="UP000051330">
    <property type="component" value="Unassembled WGS sequence"/>
</dbReference>
<dbReference type="AlphaFoldDB" id="A0A0R1N4T8"/>
<proteinExistence type="predicted"/>
<reference evidence="1 2" key="1">
    <citation type="journal article" date="2015" name="Genome Announc.">
        <title>Expanding the biotechnology potential of lactobacilli through comparative genomics of 213 strains and associated genera.</title>
        <authorList>
            <person name="Sun Z."/>
            <person name="Harris H.M."/>
            <person name="McCann A."/>
            <person name="Guo C."/>
            <person name="Argimon S."/>
            <person name="Zhang W."/>
            <person name="Yang X."/>
            <person name="Jeffery I.B."/>
            <person name="Cooney J.C."/>
            <person name="Kagawa T.F."/>
            <person name="Liu W."/>
            <person name="Song Y."/>
            <person name="Salvetti E."/>
            <person name="Wrobel A."/>
            <person name="Rasinkangas P."/>
            <person name="Parkhill J."/>
            <person name="Rea M.C."/>
            <person name="O'Sullivan O."/>
            <person name="Ritari J."/>
            <person name="Douillard F.P."/>
            <person name="Paul Ross R."/>
            <person name="Yang R."/>
            <person name="Briner A.E."/>
            <person name="Felis G.E."/>
            <person name="de Vos W.M."/>
            <person name="Barrangou R."/>
            <person name="Klaenhammer T.R."/>
            <person name="Caufield P.W."/>
            <person name="Cui Y."/>
            <person name="Zhang H."/>
            <person name="O'Toole P.W."/>
        </authorList>
    </citation>
    <scope>NUCLEOTIDE SEQUENCE [LARGE SCALE GENOMIC DNA]</scope>
    <source>
        <strain evidence="1 2">DSM 12744</strain>
    </source>
</reference>
<name>A0A0R1N4T8_9LACO</name>
<evidence type="ECO:0000313" key="2">
    <source>
        <dbReference type="Proteomes" id="UP000051330"/>
    </source>
</evidence>
<dbReference type="Gene3D" id="3.40.50.2000">
    <property type="entry name" value="Glycogen Phosphorylase B"/>
    <property type="match status" value="1"/>
</dbReference>
<comment type="caution">
    <text evidence="1">The sequence shown here is derived from an EMBL/GenBank/DDBJ whole genome shotgun (WGS) entry which is preliminary data.</text>
</comment>
<dbReference type="PATRIC" id="fig|1423792.3.peg.871"/>
<dbReference type="RefSeq" id="WP_057821863.1">
    <property type="nucleotide sequence ID" value="NZ_AZEC01000013.1"/>
</dbReference>
<protein>
    <recommendedName>
        <fullName evidence="3">Glycosyltransferase</fullName>
    </recommendedName>
</protein>
<evidence type="ECO:0008006" key="3">
    <source>
        <dbReference type="Google" id="ProtNLM"/>
    </source>
</evidence>
<organism evidence="1 2">
    <name type="scientific">Schleiferilactobacillus perolens DSM 12744</name>
    <dbReference type="NCBI Taxonomy" id="1423792"/>
    <lineage>
        <taxon>Bacteria</taxon>
        <taxon>Bacillati</taxon>
        <taxon>Bacillota</taxon>
        <taxon>Bacilli</taxon>
        <taxon>Lactobacillales</taxon>
        <taxon>Lactobacillaceae</taxon>
        <taxon>Schleiferilactobacillus</taxon>
    </lineage>
</organism>
<accession>A0A0R1N4T8</accession>